<dbReference type="Proteomes" id="UP000265040">
    <property type="component" value="Chromosome 13"/>
</dbReference>
<dbReference type="Ensembl" id="ENSATET00000019691.2">
    <property type="protein sequence ID" value="ENSATEP00000019364.2"/>
    <property type="gene ID" value="ENSATEG00000013487.2"/>
</dbReference>
<evidence type="ECO:0000256" key="6">
    <source>
        <dbReference type="SAM" id="Phobius"/>
    </source>
</evidence>
<dbReference type="InterPro" id="IPR017452">
    <property type="entry name" value="GPCR_Rhodpsn_7TM"/>
</dbReference>
<feature type="transmembrane region" description="Helical" evidence="6">
    <location>
        <begin position="94"/>
        <end position="116"/>
    </location>
</feature>
<proteinExistence type="predicted"/>
<dbReference type="Pfam" id="PF13853">
    <property type="entry name" value="7tm_4"/>
    <property type="match status" value="1"/>
</dbReference>
<reference evidence="8" key="2">
    <citation type="submission" date="2025-08" db="UniProtKB">
        <authorList>
            <consortium name="Ensembl"/>
        </authorList>
    </citation>
    <scope>IDENTIFICATION</scope>
</reference>
<feature type="domain" description="G-protein coupled receptors family 1 profile" evidence="7">
    <location>
        <begin position="41"/>
        <end position="286"/>
    </location>
</feature>
<evidence type="ECO:0000313" key="9">
    <source>
        <dbReference type="Proteomes" id="UP000265040"/>
    </source>
</evidence>
<name>A0A3Q1IJ61_ANATE</name>
<evidence type="ECO:0000256" key="2">
    <source>
        <dbReference type="ARBA" id="ARBA00022692"/>
    </source>
</evidence>
<feature type="transmembrane region" description="Helical" evidence="6">
    <location>
        <begin position="189"/>
        <end position="219"/>
    </location>
</feature>
<dbReference type="AlphaFoldDB" id="A0A3Q1IJ61"/>
<keyword evidence="5" id="KW-0807">Transducer</keyword>
<dbReference type="Gene3D" id="1.20.1070.10">
    <property type="entry name" value="Rhodopsin 7-helix transmembrane proteins"/>
    <property type="match status" value="1"/>
</dbReference>
<feature type="transmembrane region" description="Helical" evidence="6">
    <location>
        <begin position="239"/>
        <end position="264"/>
    </location>
</feature>
<dbReference type="PRINTS" id="PR00237">
    <property type="entry name" value="GPCRRHODOPSN"/>
</dbReference>
<evidence type="ECO:0000313" key="8">
    <source>
        <dbReference type="Ensembl" id="ENSATEP00000019364.2"/>
    </source>
</evidence>
<dbReference type="InParanoid" id="A0A3Q1IJ61"/>
<evidence type="ECO:0000256" key="4">
    <source>
        <dbReference type="ARBA" id="ARBA00023136"/>
    </source>
</evidence>
<keyword evidence="2 6" id="KW-0812">Transmembrane</keyword>
<keyword evidence="4 6" id="KW-0472">Membrane</keyword>
<dbReference type="InterPro" id="IPR000725">
    <property type="entry name" value="Olfact_rcpt"/>
</dbReference>
<feature type="transmembrane region" description="Helical" evidence="6">
    <location>
        <begin position="137"/>
        <end position="160"/>
    </location>
</feature>
<dbReference type="GO" id="GO:0004984">
    <property type="term" value="F:olfactory receptor activity"/>
    <property type="evidence" value="ECO:0007669"/>
    <property type="project" value="InterPro"/>
</dbReference>
<evidence type="ECO:0000256" key="3">
    <source>
        <dbReference type="ARBA" id="ARBA00022989"/>
    </source>
</evidence>
<evidence type="ECO:0000256" key="1">
    <source>
        <dbReference type="ARBA" id="ARBA00004141"/>
    </source>
</evidence>
<comment type="subcellular location">
    <subcellularLocation>
        <location evidence="1">Membrane</location>
        <topology evidence="1">Multi-pass membrane protein</topology>
    </subcellularLocation>
</comment>
<dbReference type="OrthoDB" id="5950740at2759"/>
<sequence length="335" mass="37682">MLSHNASTIVTEFIVGGFDTTSSPILVGVVILTVYIVAVLANLVNILIIINDKKLHKPMYLLICNLAVVDLLTSPTMIGVLVASVKTISYVPCLIQMFAFNLGWVMEMFALAVMAFDRLIAISRPFHYHSYLTNARTLVLTYILWIVACGLAAIFPVTVIPLPHCYTVLKYAFCDYPAIIRTTCVDPNYYFNIAVVIIFFLVFFTFGFICLSYIGIIYFVKLSSNNDKMKMGSTCLSHLIVVTCYYFPIFIHSILTRLGVVLTLEARNGLMIGSILGPSLINPFVYCLRTKEIKYKIIMIQKMLNIYLCIYIYSIYSETEGLEGNMSMGICKLHT</sequence>
<accession>A0A3Q1IJ61</accession>
<organism evidence="8 9">
    <name type="scientific">Anabas testudineus</name>
    <name type="common">Climbing perch</name>
    <name type="synonym">Anthias testudineus</name>
    <dbReference type="NCBI Taxonomy" id="64144"/>
    <lineage>
        <taxon>Eukaryota</taxon>
        <taxon>Metazoa</taxon>
        <taxon>Chordata</taxon>
        <taxon>Craniata</taxon>
        <taxon>Vertebrata</taxon>
        <taxon>Euteleostomi</taxon>
        <taxon>Actinopterygii</taxon>
        <taxon>Neopterygii</taxon>
        <taxon>Teleostei</taxon>
        <taxon>Neoteleostei</taxon>
        <taxon>Acanthomorphata</taxon>
        <taxon>Anabantaria</taxon>
        <taxon>Anabantiformes</taxon>
        <taxon>Anabantoidei</taxon>
        <taxon>Anabantidae</taxon>
        <taxon>Anabas</taxon>
    </lineage>
</organism>
<reference evidence="8" key="1">
    <citation type="submission" date="2021-04" db="EMBL/GenBank/DDBJ databases">
        <authorList>
            <consortium name="Wellcome Sanger Institute Data Sharing"/>
        </authorList>
    </citation>
    <scope>NUCLEOTIDE SEQUENCE [LARGE SCALE GENOMIC DNA]</scope>
</reference>
<reference evidence="8" key="3">
    <citation type="submission" date="2025-09" db="UniProtKB">
        <authorList>
            <consortium name="Ensembl"/>
        </authorList>
    </citation>
    <scope>IDENTIFICATION</scope>
</reference>
<dbReference type="GO" id="GO:0005549">
    <property type="term" value="F:odorant binding"/>
    <property type="evidence" value="ECO:0007669"/>
    <property type="project" value="TreeGrafter"/>
</dbReference>
<dbReference type="GeneTree" id="ENSGT00940000161369"/>
<feature type="transmembrane region" description="Helical" evidence="6">
    <location>
        <begin position="60"/>
        <end position="82"/>
    </location>
</feature>
<dbReference type="PROSITE" id="PS50262">
    <property type="entry name" value="G_PROTEIN_RECEP_F1_2"/>
    <property type="match status" value="1"/>
</dbReference>
<dbReference type="PRINTS" id="PR00245">
    <property type="entry name" value="OLFACTORYR"/>
</dbReference>
<dbReference type="PANTHER" id="PTHR26451">
    <property type="entry name" value="G_PROTEIN_RECEP_F1_2 DOMAIN-CONTAINING PROTEIN"/>
    <property type="match status" value="1"/>
</dbReference>
<evidence type="ECO:0000256" key="5">
    <source>
        <dbReference type="ARBA" id="ARBA00023224"/>
    </source>
</evidence>
<feature type="transmembrane region" description="Helical" evidence="6">
    <location>
        <begin position="25"/>
        <end position="48"/>
    </location>
</feature>
<protein>
    <recommendedName>
        <fullName evidence="7">G-protein coupled receptors family 1 profile domain-containing protein</fullName>
    </recommendedName>
</protein>
<dbReference type="InterPro" id="IPR000276">
    <property type="entry name" value="GPCR_Rhodpsn"/>
</dbReference>
<dbReference type="FunCoup" id="A0A3Q1IJ61">
    <property type="interactions" value="1"/>
</dbReference>
<evidence type="ECO:0000259" key="7">
    <source>
        <dbReference type="PROSITE" id="PS50262"/>
    </source>
</evidence>
<dbReference type="PANTHER" id="PTHR26451:SF876">
    <property type="entry name" value="OLFACTORY RECEPTOR 10K2"/>
    <property type="match status" value="1"/>
</dbReference>
<dbReference type="InterPro" id="IPR052921">
    <property type="entry name" value="GPCR1_Superfamily_Member"/>
</dbReference>
<dbReference type="GO" id="GO:0004930">
    <property type="term" value="F:G protein-coupled receptor activity"/>
    <property type="evidence" value="ECO:0007669"/>
    <property type="project" value="InterPro"/>
</dbReference>
<dbReference type="GO" id="GO:0016020">
    <property type="term" value="C:membrane"/>
    <property type="evidence" value="ECO:0007669"/>
    <property type="project" value="UniProtKB-SubCell"/>
</dbReference>
<keyword evidence="3 6" id="KW-1133">Transmembrane helix</keyword>
<feature type="transmembrane region" description="Helical" evidence="6">
    <location>
        <begin position="270"/>
        <end position="288"/>
    </location>
</feature>
<keyword evidence="9" id="KW-1185">Reference proteome</keyword>
<dbReference type="SUPFAM" id="SSF81321">
    <property type="entry name" value="Family A G protein-coupled receptor-like"/>
    <property type="match status" value="1"/>
</dbReference>